<organism evidence="2 3">
    <name type="scientific">Pseudomonas reactans</name>
    <dbReference type="NCBI Taxonomy" id="117680"/>
    <lineage>
        <taxon>Bacteria</taxon>
        <taxon>Pseudomonadati</taxon>
        <taxon>Pseudomonadota</taxon>
        <taxon>Gammaproteobacteria</taxon>
        <taxon>Pseudomonadales</taxon>
        <taxon>Pseudomonadaceae</taxon>
        <taxon>Pseudomonas</taxon>
    </lineage>
</organism>
<proteinExistence type="predicted"/>
<dbReference type="Pfam" id="PF16778">
    <property type="entry name" value="Phage_tail_APC"/>
    <property type="match status" value="1"/>
</dbReference>
<evidence type="ECO:0000313" key="3">
    <source>
        <dbReference type="Proteomes" id="UP000572863"/>
    </source>
</evidence>
<dbReference type="EMBL" id="JACARY010000016">
    <property type="protein sequence ID" value="NWD94783.1"/>
    <property type="molecule type" value="Genomic_DNA"/>
</dbReference>
<comment type="caution">
    <text evidence="2">The sequence shown here is derived from an EMBL/GenBank/DDBJ whole genome shotgun (WGS) entry which is preliminary data.</text>
</comment>
<protein>
    <submittedName>
        <fullName evidence="2">Phage tail protein</fullName>
    </submittedName>
</protein>
<sequence length="141" mass="16058">MFASKSARGFYDPEIHTFMPSDALEISAERYSELLVGQSEGKVIDWNNDGFPTLAEPPLPSDEELIAAERIWRDAHLSPTDGIVARHRDEIESGGPTTLTPVQYSELQAYRRELRNWPQQTEFPLANHRPTIPSWLEAQPR</sequence>
<dbReference type="RefSeq" id="WP_177059378.1">
    <property type="nucleotide sequence ID" value="NZ_JACARY010000016.1"/>
</dbReference>
<gene>
    <name evidence="2" type="ORF">HX871_10185</name>
</gene>
<accession>A0ABX2QTN3</accession>
<evidence type="ECO:0000313" key="2">
    <source>
        <dbReference type="EMBL" id="NWD94783.1"/>
    </source>
</evidence>
<feature type="domain" description="Phage tail assembly chaperone-like" evidence="1">
    <location>
        <begin position="67"/>
        <end position="133"/>
    </location>
</feature>
<dbReference type="Proteomes" id="UP000572863">
    <property type="component" value="Unassembled WGS sequence"/>
</dbReference>
<name>A0ABX2QTN3_9PSED</name>
<keyword evidence="3" id="KW-1185">Reference proteome</keyword>
<dbReference type="InterPro" id="IPR031893">
    <property type="entry name" value="Phage_tail_APC"/>
</dbReference>
<reference evidence="2 3" key="1">
    <citation type="submission" date="2020-04" db="EMBL/GenBank/DDBJ databases">
        <title>Molecular characterization of pseudomonads from Agaricus bisporus reveal novel blotch 2 pathogens in Western Europe.</title>
        <authorList>
            <person name="Taparia T."/>
            <person name="Krijger M."/>
            <person name="Haynes E."/>
            <person name="Elpinstone J.G."/>
            <person name="Noble R."/>
            <person name="Van Der Wolf J."/>
        </authorList>
    </citation>
    <scope>NUCLEOTIDE SEQUENCE [LARGE SCALE GENOMIC DNA]</scope>
    <source>
        <strain evidence="2 3">P7774</strain>
    </source>
</reference>
<evidence type="ECO:0000259" key="1">
    <source>
        <dbReference type="Pfam" id="PF16778"/>
    </source>
</evidence>